<name>F4WVZ2_ACREC</name>
<protein>
    <submittedName>
        <fullName evidence="1">Uncharacterized protein</fullName>
    </submittedName>
</protein>
<organism evidence="2">
    <name type="scientific">Acromyrmex echinatior</name>
    <name type="common">Panamanian leafcutter ant</name>
    <name type="synonym">Acromyrmex octospinosus echinatior</name>
    <dbReference type="NCBI Taxonomy" id="103372"/>
    <lineage>
        <taxon>Eukaryota</taxon>
        <taxon>Metazoa</taxon>
        <taxon>Ecdysozoa</taxon>
        <taxon>Arthropoda</taxon>
        <taxon>Hexapoda</taxon>
        <taxon>Insecta</taxon>
        <taxon>Pterygota</taxon>
        <taxon>Neoptera</taxon>
        <taxon>Endopterygota</taxon>
        <taxon>Hymenoptera</taxon>
        <taxon>Apocrita</taxon>
        <taxon>Aculeata</taxon>
        <taxon>Formicoidea</taxon>
        <taxon>Formicidae</taxon>
        <taxon>Myrmicinae</taxon>
        <taxon>Acromyrmex</taxon>
    </lineage>
</organism>
<gene>
    <name evidence="1" type="ORF">G5I_10145</name>
</gene>
<dbReference type="Proteomes" id="UP000007755">
    <property type="component" value="Unassembled WGS sequence"/>
</dbReference>
<proteinExistence type="predicted"/>
<dbReference type="AlphaFoldDB" id="F4WVZ2"/>
<dbReference type="InParanoid" id="F4WVZ2"/>
<accession>F4WVZ2</accession>
<evidence type="ECO:0000313" key="2">
    <source>
        <dbReference type="Proteomes" id="UP000007755"/>
    </source>
</evidence>
<keyword evidence="2" id="KW-1185">Reference proteome</keyword>
<sequence length="141" mass="16367">MRYARLPQFRRVLLRISYSKCFISGQRPTENDFFVAALRDYVKKAEQEEGRLAITDMIETRFAHDIRTSQFKPSHVSVFQQKCFYFFSSNPSRSVNFITTADLFGAVLRPHNIFGSDKVRLVCGRRVSDDPDIGRTGAYER</sequence>
<dbReference type="EMBL" id="GL888404">
    <property type="protein sequence ID" value="EGI61581.1"/>
    <property type="molecule type" value="Genomic_DNA"/>
</dbReference>
<reference evidence="1" key="1">
    <citation type="submission" date="2011-02" db="EMBL/GenBank/DDBJ databases">
        <title>The genome of the leaf-cutting ant Acromyrmex echinatior suggests key adaptations to social evolution and fungus farming.</title>
        <authorList>
            <person name="Nygaard S."/>
            <person name="Zhang G."/>
        </authorList>
    </citation>
    <scope>NUCLEOTIDE SEQUENCE</scope>
</reference>
<evidence type="ECO:0000313" key="1">
    <source>
        <dbReference type="EMBL" id="EGI61581.1"/>
    </source>
</evidence>